<gene>
    <name evidence="3" type="ORF">SAMN05192576_1484</name>
</gene>
<evidence type="ECO:0000313" key="3">
    <source>
        <dbReference type="EMBL" id="SDN12322.1"/>
    </source>
</evidence>
<keyword evidence="1" id="KW-0378">Hydrolase</keyword>
<dbReference type="InterPro" id="IPR000700">
    <property type="entry name" value="PAS-assoc_C"/>
</dbReference>
<protein>
    <submittedName>
        <fullName evidence="3">Sigma-B regulation protein RsbU (Phosphoserine phosphatase)</fullName>
    </submittedName>
</protein>
<dbReference type="InterPro" id="IPR001932">
    <property type="entry name" value="PPM-type_phosphatase-like_dom"/>
</dbReference>
<dbReference type="Pfam" id="PF07228">
    <property type="entry name" value="SpoIIE"/>
    <property type="match status" value="1"/>
</dbReference>
<dbReference type="InterPro" id="IPR036457">
    <property type="entry name" value="PPM-type-like_dom_sf"/>
</dbReference>
<reference evidence="3 4" key="1">
    <citation type="submission" date="2016-10" db="EMBL/GenBank/DDBJ databases">
        <authorList>
            <person name="de Groot N.N."/>
        </authorList>
    </citation>
    <scope>NUCLEOTIDE SEQUENCE [LARGE SCALE GENOMIC DNA]</scope>
    <source>
        <strain evidence="3 4">CGMCC 1.11147</strain>
    </source>
</reference>
<dbReference type="InterPro" id="IPR052016">
    <property type="entry name" value="Bact_Sigma-Reg"/>
</dbReference>
<dbReference type="EMBL" id="FNIC01000002">
    <property type="protein sequence ID" value="SDN12322.1"/>
    <property type="molecule type" value="Genomic_DNA"/>
</dbReference>
<dbReference type="AlphaFoldDB" id="A0A1G9YT60"/>
<dbReference type="PANTHER" id="PTHR43156">
    <property type="entry name" value="STAGE II SPORULATION PROTEIN E-RELATED"/>
    <property type="match status" value="1"/>
</dbReference>
<dbReference type="GO" id="GO:0016791">
    <property type="term" value="F:phosphatase activity"/>
    <property type="evidence" value="ECO:0007669"/>
    <property type="project" value="TreeGrafter"/>
</dbReference>
<sequence>MPHKNQAREAFFDALVYDDPVQLYERAPCGFLSTTPDGVIVKANATFRTWVGRDAGELVGTMSFVDLLTPGGRIYHETHFAPTLRMHGSVREIALDLLRPDGSRLPVLVSARLDHDDQGEPRVIRIAVFDATDRRQYERELLLAKQAAEESAQRARAYARILQETLIPPIPPAIPMLDLAAAYRPAGADMEVGGDFYDVFAVGEEDYVVVVGDVCGKGVEAAVVTALVRHTLRALAVTHDAPSAMLTRLNVVLLQHESDRFCTVALVRLHRDAEGWSVVLSTGGHPLPLLRRAGEAPAPFGAQGALLGVFDEPKFSETASRLLPGDLLVLYTDGVTEGRRGEELYGDPRLRAVVSAGGDPAQVVDALVADVVAFQDDVPRDDIAVLAIAVPPAG</sequence>
<dbReference type="Gene3D" id="3.30.450.20">
    <property type="entry name" value="PAS domain"/>
    <property type="match status" value="1"/>
</dbReference>
<dbReference type="Gene3D" id="3.60.40.10">
    <property type="entry name" value="PPM-type phosphatase domain"/>
    <property type="match status" value="1"/>
</dbReference>
<dbReference type="Proteomes" id="UP000199004">
    <property type="component" value="Unassembled WGS sequence"/>
</dbReference>
<dbReference type="CDD" id="cd00130">
    <property type="entry name" value="PAS"/>
    <property type="match status" value="1"/>
</dbReference>
<organism evidence="3 4">
    <name type="scientific">Nocardioides szechwanensis</name>
    <dbReference type="NCBI Taxonomy" id="1005944"/>
    <lineage>
        <taxon>Bacteria</taxon>
        <taxon>Bacillati</taxon>
        <taxon>Actinomycetota</taxon>
        <taxon>Actinomycetes</taxon>
        <taxon>Propionibacteriales</taxon>
        <taxon>Nocardioidaceae</taxon>
        <taxon>Nocardioides</taxon>
    </lineage>
</organism>
<feature type="domain" description="PAC" evidence="2">
    <location>
        <begin position="91"/>
        <end position="143"/>
    </location>
</feature>
<dbReference type="STRING" id="1005944.SAMN05192576_1484"/>
<keyword evidence="4" id="KW-1185">Reference proteome</keyword>
<accession>A0A1G9YT60</accession>
<proteinExistence type="predicted"/>
<dbReference type="PROSITE" id="PS50113">
    <property type="entry name" value="PAC"/>
    <property type="match status" value="1"/>
</dbReference>
<dbReference type="PANTHER" id="PTHR43156:SF2">
    <property type="entry name" value="STAGE II SPORULATION PROTEIN E"/>
    <property type="match status" value="1"/>
</dbReference>
<dbReference type="SUPFAM" id="SSF55785">
    <property type="entry name" value="PYP-like sensor domain (PAS domain)"/>
    <property type="match status" value="1"/>
</dbReference>
<dbReference type="Pfam" id="PF13426">
    <property type="entry name" value="PAS_9"/>
    <property type="match status" value="1"/>
</dbReference>
<evidence type="ECO:0000313" key="4">
    <source>
        <dbReference type="Proteomes" id="UP000199004"/>
    </source>
</evidence>
<dbReference type="InterPro" id="IPR035965">
    <property type="entry name" value="PAS-like_dom_sf"/>
</dbReference>
<dbReference type="NCBIfam" id="TIGR00229">
    <property type="entry name" value="sensory_box"/>
    <property type="match status" value="1"/>
</dbReference>
<dbReference type="SMART" id="SM00331">
    <property type="entry name" value="PP2C_SIG"/>
    <property type="match status" value="1"/>
</dbReference>
<name>A0A1G9YT60_9ACTN</name>
<dbReference type="InterPro" id="IPR000014">
    <property type="entry name" value="PAS"/>
</dbReference>
<evidence type="ECO:0000259" key="2">
    <source>
        <dbReference type="PROSITE" id="PS50113"/>
    </source>
</evidence>
<evidence type="ECO:0000256" key="1">
    <source>
        <dbReference type="ARBA" id="ARBA00022801"/>
    </source>
</evidence>
<dbReference type="SUPFAM" id="SSF81606">
    <property type="entry name" value="PP2C-like"/>
    <property type="match status" value="1"/>
</dbReference>